<dbReference type="InterPro" id="IPR036388">
    <property type="entry name" value="WH-like_DNA-bd_sf"/>
</dbReference>
<dbReference type="RefSeq" id="WP_002578532.1">
    <property type="nucleotide sequence ID" value="NZ_CACRTF010000017.1"/>
</dbReference>
<evidence type="ECO:0000256" key="1">
    <source>
        <dbReference type="SAM" id="Coils"/>
    </source>
</evidence>
<sequence length="147" mass="17498">MDKDMPMDKDILSQYIDACELIKETEEDIRRVKRQRKTILQDRVHGSMKEFPYTAQSFKIQGMAYSVVSEPGALETYEHLLEERKADAERIKVRVETWMNAIPQRMQRIIRYAIFQKMSWSEVAIKLGRKATADSVRMEFQRFMEEK</sequence>
<dbReference type="EMBL" id="CACRTF010000017">
    <property type="protein sequence ID" value="VYT43708.1"/>
    <property type="molecule type" value="Genomic_DNA"/>
</dbReference>
<name>A0A6N2WNC7_9FIRM</name>
<evidence type="ECO:0000313" key="2">
    <source>
        <dbReference type="EMBL" id="VYT43708.1"/>
    </source>
</evidence>
<feature type="coiled-coil region" evidence="1">
    <location>
        <begin position="15"/>
        <end position="42"/>
    </location>
</feature>
<dbReference type="AlphaFoldDB" id="A0A6N2WNC7"/>
<reference evidence="2" key="1">
    <citation type="submission" date="2019-11" db="EMBL/GenBank/DDBJ databases">
        <authorList>
            <person name="Feng L."/>
        </authorList>
    </citation>
    <scope>NUCLEOTIDE SEQUENCE</scope>
    <source>
        <strain evidence="2">CbolteaeLFYP116</strain>
    </source>
</reference>
<dbReference type="Gene3D" id="1.10.10.10">
    <property type="entry name" value="Winged helix-like DNA-binding domain superfamily/Winged helix DNA-binding domain"/>
    <property type="match status" value="1"/>
</dbReference>
<protein>
    <recommendedName>
        <fullName evidence="3">RNA polymerase subunit sigma-70</fullName>
    </recommendedName>
</protein>
<keyword evidence="1" id="KW-0175">Coiled coil</keyword>
<proteinExistence type="predicted"/>
<accession>A0A6N2WNC7</accession>
<organism evidence="2">
    <name type="scientific">Enterocloster bolteae</name>
    <dbReference type="NCBI Taxonomy" id="208479"/>
    <lineage>
        <taxon>Bacteria</taxon>
        <taxon>Bacillati</taxon>
        <taxon>Bacillota</taxon>
        <taxon>Clostridia</taxon>
        <taxon>Lachnospirales</taxon>
        <taxon>Lachnospiraceae</taxon>
        <taxon>Enterocloster</taxon>
    </lineage>
</organism>
<evidence type="ECO:0008006" key="3">
    <source>
        <dbReference type="Google" id="ProtNLM"/>
    </source>
</evidence>
<gene>
    <name evidence="2" type="ORF">CBLFYP116_03795</name>
</gene>